<evidence type="ECO:0000256" key="7">
    <source>
        <dbReference type="ARBA" id="ARBA00022989"/>
    </source>
</evidence>
<dbReference type="HOGENOM" id="CLU_116157_4_5_11"/>
<comment type="subcellular location">
    <subcellularLocation>
        <location evidence="1">Cell membrane</location>
        <topology evidence="1">Single-pass membrane protein</topology>
    </subcellularLocation>
</comment>
<keyword evidence="3" id="KW-0813">Transport</keyword>
<dbReference type="Proteomes" id="UP000003111">
    <property type="component" value="Unassembled WGS sequence"/>
</dbReference>
<evidence type="ECO:0000313" key="11">
    <source>
        <dbReference type="EMBL" id="EFQ83868.1"/>
    </source>
</evidence>
<feature type="region of interest" description="Disordered" evidence="10">
    <location>
        <begin position="83"/>
        <end position="103"/>
    </location>
</feature>
<dbReference type="PANTHER" id="PTHR33909">
    <property type="entry name" value="SEC TRANSLOCON ACCESSORY COMPLEX SUBUNIT YAJC"/>
    <property type="match status" value="1"/>
</dbReference>
<evidence type="ECO:0000256" key="5">
    <source>
        <dbReference type="ARBA" id="ARBA00022692"/>
    </source>
</evidence>
<evidence type="ECO:0000256" key="9">
    <source>
        <dbReference type="ARBA" id="ARBA00023136"/>
    </source>
</evidence>
<keyword evidence="9" id="KW-0472">Membrane</keyword>
<dbReference type="eggNOG" id="COG1862">
    <property type="taxonomic scope" value="Bacteria"/>
</dbReference>
<dbReference type="GO" id="GO:0005886">
    <property type="term" value="C:plasma membrane"/>
    <property type="evidence" value="ECO:0007669"/>
    <property type="project" value="UniProtKB-SubCell"/>
</dbReference>
<dbReference type="AlphaFoldDB" id="E2S9E4"/>
<dbReference type="SMART" id="SM01323">
    <property type="entry name" value="YajC"/>
    <property type="match status" value="1"/>
</dbReference>
<evidence type="ECO:0000256" key="6">
    <source>
        <dbReference type="ARBA" id="ARBA00022927"/>
    </source>
</evidence>
<comment type="similarity">
    <text evidence="2">Belongs to the YajC family.</text>
</comment>
<dbReference type="PRINTS" id="PR01853">
    <property type="entry name" value="YAJCTRNLCASE"/>
</dbReference>
<evidence type="ECO:0000256" key="2">
    <source>
        <dbReference type="ARBA" id="ARBA00006742"/>
    </source>
</evidence>
<dbReference type="STRING" id="585531.HMPREF0063_10584"/>
<dbReference type="InterPro" id="IPR003849">
    <property type="entry name" value="Preprotein_translocase_YajC"/>
</dbReference>
<evidence type="ECO:0000256" key="8">
    <source>
        <dbReference type="ARBA" id="ARBA00023010"/>
    </source>
</evidence>
<evidence type="ECO:0000256" key="1">
    <source>
        <dbReference type="ARBA" id="ARBA00004162"/>
    </source>
</evidence>
<protein>
    <submittedName>
        <fullName evidence="11">Preprotein translocase, YajC subunit</fullName>
    </submittedName>
</protein>
<keyword evidence="12" id="KW-1185">Reference proteome</keyword>
<proteinExistence type="inferred from homology"/>
<feature type="compositionally biased region" description="Basic and acidic residues" evidence="10">
    <location>
        <begin position="88"/>
        <end position="103"/>
    </location>
</feature>
<keyword evidence="7" id="KW-1133">Transmembrane helix</keyword>
<evidence type="ECO:0000256" key="10">
    <source>
        <dbReference type="SAM" id="MobiDB-lite"/>
    </source>
</evidence>
<dbReference type="NCBIfam" id="TIGR00739">
    <property type="entry name" value="yajC"/>
    <property type="match status" value="1"/>
</dbReference>
<gene>
    <name evidence="11" type="primary">yajC</name>
    <name evidence="11" type="ORF">HMPREF0063_10584</name>
</gene>
<evidence type="ECO:0000313" key="12">
    <source>
        <dbReference type="Proteomes" id="UP000003111"/>
    </source>
</evidence>
<organism evidence="11 12">
    <name type="scientific">Aeromicrobium marinum DSM 15272</name>
    <dbReference type="NCBI Taxonomy" id="585531"/>
    <lineage>
        <taxon>Bacteria</taxon>
        <taxon>Bacillati</taxon>
        <taxon>Actinomycetota</taxon>
        <taxon>Actinomycetes</taxon>
        <taxon>Propionibacteriales</taxon>
        <taxon>Nocardioidaceae</taxon>
        <taxon>Aeromicrobium</taxon>
    </lineage>
</organism>
<dbReference type="GO" id="GO:0015031">
    <property type="term" value="P:protein transport"/>
    <property type="evidence" value="ECO:0007669"/>
    <property type="project" value="UniProtKB-KW"/>
</dbReference>
<reference evidence="11" key="1">
    <citation type="submission" date="2010-08" db="EMBL/GenBank/DDBJ databases">
        <authorList>
            <person name="Muzny D."/>
            <person name="Qin X."/>
            <person name="Buhay C."/>
            <person name="Dugan-Rocha S."/>
            <person name="Ding Y."/>
            <person name="Chen G."/>
            <person name="Hawes A."/>
            <person name="Holder M."/>
            <person name="Jhangiani S."/>
            <person name="Johnson A."/>
            <person name="Khan Z."/>
            <person name="Li Z."/>
            <person name="Liu W."/>
            <person name="Liu X."/>
            <person name="Perez L."/>
            <person name="Shen H."/>
            <person name="Wang Q."/>
            <person name="Watt J."/>
            <person name="Xi L."/>
            <person name="Xin Y."/>
            <person name="Zhou J."/>
            <person name="Deng J."/>
            <person name="Jiang H."/>
            <person name="Liu Y."/>
            <person name="Qu J."/>
            <person name="Song X.-Z."/>
            <person name="Zhang L."/>
            <person name="Villasana D."/>
            <person name="Johnson A."/>
            <person name="Liu J."/>
            <person name="Liyanage D."/>
            <person name="Lorensuhewa L."/>
            <person name="Robinson T."/>
            <person name="Song A."/>
            <person name="Song B.-B."/>
            <person name="Dinh H."/>
            <person name="Thornton R."/>
            <person name="Coyle M."/>
            <person name="Francisco L."/>
            <person name="Jackson L."/>
            <person name="Javaid M."/>
            <person name="Korchina V."/>
            <person name="Kovar C."/>
            <person name="Mata R."/>
            <person name="Mathew T."/>
            <person name="Ngo R."/>
            <person name="Nguyen L."/>
            <person name="Nguyen N."/>
            <person name="Okwuonu G."/>
            <person name="Ongeri F."/>
            <person name="Pham C."/>
            <person name="Simmons D."/>
            <person name="Wilczek-Boney K."/>
            <person name="Hale W."/>
            <person name="Jakkamsetti A."/>
            <person name="Pham P."/>
            <person name="Ruth R."/>
            <person name="San Lucas F."/>
            <person name="Warren J."/>
            <person name="Zhang J."/>
            <person name="Zhao Z."/>
            <person name="Zhou C."/>
            <person name="Zhu D."/>
            <person name="Lee S."/>
            <person name="Bess C."/>
            <person name="Blankenburg K."/>
            <person name="Forbes L."/>
            <person name="Fu Q."/>
            <person name="Gubbala S."/>
            <person name="Hirani K."/>
            <person name="Jayaseelan J.C."/>
            <person name="Lara F."/>
            <person name="Munidasa M."/>
            <person name="Palculict T."/>
            <person name="Patil S."/>
            <person name="Pu L.-L."/>
            <person name="Saada N."/>
            <person name="Tang L."/>
            <person name="Weissenberger G."/>
            <person name="Zhu Y."/>
            <person name="Hemphill L."/>
            <person name="Shang Y."/>
            <person name="Youmans B."/>
            <person name="Ayvaz T."/>
            <person name="Ross M."/>
            <person name="Santibanez J."/>
            <person name="Aqrawi P."/>
            <person name="Gross S."/>
            <person name="Joshi V."/>
            <person name="Fowler G."/>
            <person name="Nazareth L."/>
            <person name="Reid J."/>
            <person name="Worley K."/>
            <person name="Petrosino J."/>
            <person name="Highlander S."/>
            <person name="Gibbs R."/>
        </authorList>
    </citation>
    <scope>NUCLEOTIDE SEQUENCE [LARGE SCALE GENOMIC DNA]</scope>
    <source>
        <strain evidence="11">DSM 15272</strain>
    </source>
</reference>
<dbReference type="PANTHER" id="PTHR33909:SF1">
    <property type="entry name" value="SEC TRANSLOCON ACCESSORY COMPLEX SUBUNIT YAJC"/>
    <property type="match status" value="1"/>
</dbReference>
<dbReference type="EMBL" id="ACLF03000003">
    <property type="protein sequence ID" value="EFQ83868.1"/>
    <property type="molecule type" value="Genomic_DNA"/>
</dbReference>
<evidence type="ECO:0000256" key="4">
    <source>
        <dbReference type="ARBA" id="ARBA00022475"/>
    </source>
</evidence>
<evidence type="ECO:0000256" key="3">
    <source>
        <dbReference type="ARBA" id="ARBA00022448"/>
    </source>
</evidence>
<accession>E2S9E4</accession>
<keyword evidence="4" id="KW-1003">Cell membrane</keyword>
<comment type="caution">
    <text evidence="11">The sequence shown here is derived from an EMBL/GenBank/DDBJ whole genome shotgun (WGS) entry which is preliminary data.</text>
</comment>
<keyword evidence="8" id="KW-0811">Translocation</keyword>
<name>E2S9E4_9ACTN</name>
<dbReference type="Pfam" id="PF02699">
    <property type="entry name" value="YajC"/>
    <property type="match status" value="1"/>
</dbReference>
<keyword evidence="5" id="KW-0812">Transmembrane</keyword>
<sequence>MANFLPLVLIALVFWLLLVRPARKRQKEFTAVQQAIEPGREIMTASGIFGTVTGVVDDRLQVEIAPGVTIEILRQAVGRVVDDPAEEPYEHRTSDDDVDGRTD</sequence>
<keyword evidence="6" id="KW-0653">Protein transport</keyword>